<keyword evidence="3" id="KW-1185">Reference proteome</keyword>
<accession>A0A813ASJ5</accession>
<dbReference type="PANTHER" id="PTHR43586:SF21">
    <property type="entry name" value="PYRIDOXAL PHOSPHATE (PLP)-DEPENDENT ASPARTATE AMINOTRANSFERASE SUPERFAMILY"/>
    <property type="match status" value="1"/>
</dbReference>
<dbReference type="SUPFAM" id="SSF51197">
    <property type="entry name" value="Clavaminate synthase-like"/>
    <property type="match status" value="1"/>
</dbReference>
<evidence type="ECO:0000313" key="2">
    <source>
        <dbReference type="EMBL" id="CAE7876808.1"/>
    </source>
</evidence>
<dbReference type="Gene3D" id="3.90.1150.10">
    <property type="entry name" value="Aspartate Aminotransferase, domain 1"/>
    <property type="match status" value="1"/>
</dbReference>
<dbReference type="Gene3D" id="2.60.120.620">
    <property type="entry name" value="q2cbj1_9rhob like domain"/>
    <property type="match status" value="1"/>
</dbReference>
<feature type="domain" description="Aminotransferase class V" evidence="1">
    <location>
        <begin position="328"/>
        <end position="600"/>
    </location>
</feature>
<dbReference type="InterPro" id="IPR015421">
    <property type="entry name" value="PyrdxlP-dep_Trfase_major"/>
</dbReference>
<dbReference type="Proteomes" id="UP000601435">
    <property type="component" value="Unassembled WGS sequence"/>
</dbReference>
<protein>
    <submittedName>
        <fullName evidence="2">Csd protein</fullName>
    </submittedName>
</protein>
<gene>
    <name evidence="2" type="primary">csd</name>
    <name evidence="2" type="ORF">SNEC2469_LOCUS28610</name>
</gene>
<dbReference type="PANTHER" id="PTHR43586">
    <property type="entry name" value="CYSTEINE DESULFURASE"/>
    <property type="match status" value="1"/>
</dbReference>
<dbReference type="InterPro" id="IPR015422">
    <property type="entry name" value="PyrdxlP-dep_Trfase_small"/>
</dbReference>
<dbReference type="Pfam" id="PF00266">
    <property type="entry name" value="Aminotran_5"/>
    <property type="match status" value="2"/>
</dbReference>
<proteinExistence type="predicted"/>
<dbReference type="Gene3D" id="3.40.640.10">
    <property type="entry name" value="Type I PLP-dependent aspartate aminotransferase-like (Major domain)"/>
    <property type="match status" value="1"/>
</dbReference>
<dbReference type="OrthoDB" id="420046at2759"/>
<dbReference type="InterPro" id="IPR000192">
    <property type="entry name" value="Aminotrans_V_dom"/>
</dbReference>
<comment type="caution">
    <text evidence="2">The sequence shown here is derived from an EMBL/GenBank/DDBJ whole genome shotgun (WGS) entry which is preliminary data.</text>
</comment>
<evidence type="ECO:0000313" key="3">
    <source>
        <dbReference type="Proteomes" id="UP000601435"/>
    </source>
</evidence>
<organism evidence="2 3">
    <name type="scientific">Symbiodinium necroappetens</name>
    <dbReference type="NCBI Taxonomy" id="1628268"/>
    <lineage>
        <taxon>Eukaryota</taxon>
        <taxon>Sar</taxon>
        <taxon>Alveolata</taxon>
        <taxon>Dinophyceae</taxon>
        <taxon>Suessiales</taxon>
        <taxon>Symbiodiniaceae</taxon>
        <taxon>Symbiodinium</taxon>
    </lineage>
</organism>
<evidence type="ECO:0000259" key="1">
    <source>
        <dbReference type="Pfam" id="PF00266"/>
    </source>
</evidence>
<dbReference type="AlphaFoldDB" id="A0A813ASJ5"/>
<name>A0A813ASJ5_9DINO</name>
<dbReference type="Pfam" id="PF05721">
    <property type="entry name" value="PhyH"/>
    <property type="match status" value="1"/>
</dbReference>
<feature type="domain" description="Aminotransferase class V" evidence="1">
    <location>
        <begin position="618"/>
        <end position="725"/>
    </location>
</feature>
<dbReference type="SUPFAM" id="SSF53383">
    <property type="entry name" value="PLP-dependent transferases"/>
    <property type="match status" value="1"/>
</dbReference>
<sequence>MCPLRKMPSLRWRCLASSGNLRSSSRAFVAPVATTWNVMASEPDYKALAAESILQHGFVLLHDLFLPDELCRLTTPATSNTERVLSMLRAKGVDLPVGSRAGFHEVVLRSPGRYDVPCDFEVFPKELLEKFECIANELLAETEISETQRRSRKVFAGTVRALPGSERQIWHADSPHVSSEHKGPHLLNVLVATRNLSKKMGPTELVPGSHVLTNHLHPKAQFSTELLYQRVGNCPDKIGAKQLPVAAEMDAGSVLIFDDRILHRGGENVSVENRDVVFFSYARLDFDPETHYEAVRSLNSYDHYKLSETVRKEFPGLRSGLRDAPVLADGASGSQLHESAIQAVQDQLTYGIANIGGAYESSSRAEAAVSTARLAASDFLGCDAQEVVFGASMTALVLHLARALGPALHASAATPRNVVLDPMSHGANVWPWLKLAAGLGAEVRWLPVLKDCLCLDTSDQALGTVIDRNTCFVAAGAASNGVGSIHDVQQLCQAAKELSEERALTFVDAVHFAPHSHVNVHRIGCDFLVCSPYKFFGPHAGILFGRRRLLESLPADRLDCSDDSLPSMANGHMSRWEVGTQNYEALAGVTAAVNYLADLGHRFGGASPSAPRPERLEAGWHAIEAHENDLKRRFLEGLQSIRTVHLLGEEDPTQIAHRTATFAVCKESLAPQELAKRLCSRGIWCTAGNHYAGFWEAHSGGLATNEEGMARLGLLHYNSVGEVDRILAALEDA</sequence>
<dbReference type="InterPro" id="IPR008775">
    <property type="entry name" value="Phytyl_CoA_dOase-like"/>
</dbReference>
<dbReference type="InterPro" id="IPR015424">
    <property type="entry name" value="PyrdxlP-dep_Trfase"/>
</dbReference>
<dbReference type="EMBL" id="CAJNJA010062553">
    <property type="protein sequence ID" value="CAE7876808.1"/>
    <property type="molecule type" value="Genomic_DNA"/>
</dbReference>
<reference evidence="2" key="1">
    <citation type="submission" date="2021-02" db="EMBL/GenBank/DDBJ databases">
        <authorList>
            <person name="Dougan E. K."/>
            <person name="Rhodes N."/>
            <person name="Thang M."/>
            <person name="Chan C."/>
        </authorList>
    </citation>
    <scope>NUCLEOTIDE SEQUENCE</scope>
</reference>